<keyword evidence="5" id="KW-0675">Receptor</keyword>
<keyword evidence="2 6" id="KW-0812">Transmembrane</keyword>
<dbReference type="PANTHER" id="PTHR21421">
    <property type="entry name" value="GUSTATORY RECEPTOR"/>
    <property type="match status" value="1"/>
</dbReference>
<evidence type="ECO:0000256" key="6">
    <source>
        <dbReference type="SAM" id="Phobius"/>
    </source>
</evidence>
<dbReference type="PANTHER" id="PTHR21421:SF29">
    <property type="entry name" value="GUSTATORY RECEPTOR 5A FOR TREHALOSE-RELATED"/>
    <property type="match status" value="1"/>
</dbReference>
<evidence type="ECO:0000256" key="3">
    <source>
        <dbReference type="ARBA" id="ARBA00022989"/>
    </source>
</evidence>
<dbReference type="GO" id="GO:0007606">
    <property type="term" value="P:sensory perception of chemical stimulus"/>
    <property type="evidence" value="ECO:0007669"/>
    <property type="project" value="TreeGrafter"/>
</dbReference>
<feature type="transmembrane region" description="Helical" evidence="6">
    <location>
        <begin position="199"/>
        <end position="223"/>
    </location>
</feature>
<feature type="transmembrane region" description="Helical" evidence="6">
    <location>
        <begin position="40"/>
        <end position="63"/>
    </location>
</feature>
<name>A0AAV4W0T7_9ARAC</name>
<dbReference type="EMBL" id="BPLQ01013869">
    <property type="protein sequence ID" value="GIY75484.1"/>
    <property type="molecule type" value="Genomic_DNA"/>
</dbReference>
<evidence type="ECO:0000313" key="7">
    <source>
        <dbReference type="EMBL" id="GIY75484.1"/>
    </source>
</evidence>
<feature type="transmembrane region" description="Helical" evidence="6">
    <location>
        <begin position="279"/>
        <end position="297"/>
    </location>
</feature>
<reference evidence="7 8" key="1">
    <citation type="submission" date="2021-06" db="EMBL/GenBank/DDBJ databases">
        <title>Caerostris darwini draft genome.</title>
        <authorList>
            <person name="Kono N."/>
            <person name="Arakawa K."/>
        </authorList>
    </citation>
    <scope>NUCLEOTIDE SEQUENCE [LARGE SCALE GENOMIC DNA]</scope>
</reference>
<evidence type="ECO:0000256" key="1">
    <source>
        <dbReference type="ARBA" id="ARBA00004141"/>
    </source>
</evidence>
<gene>
    <name evidence="7" type="primary">AVEN_31144_1</name>
    <name evidence="7" type="ORF">CDAR_21461</name>
</gene>
<keyword evidence="4 6" id="KW-0472">Membrane</keyword>
<evidence type="ECO:0000256" key="2">
    <source>
        <dbReference type="ARBA" id="ARBA00022692"/>
    </source>
</evidence>
<dbReference type="AlphaFoldDB" id="A0AAV4W0T7"/>
<keyword evidence="3 6" id="KW-1133">Transmembrane helix</keyword>
<organism evidence="7 8">
    <name type="scientific">Caerostris darwini</name>
    <dbReference type="NCBI Taxonomy" id="1538125"/>
    <lineage>
        <taxon>Eukaryota</taxon>
        <taxon>Metazoa</taxon>
        <taxon>Ecdysozoa</taxon>
        <taxon>Arthropoda</taxon>
        <taxon>Chelicerata</taxon>
        <taxon>Arachnida</taxon>
        <taxon>Araneae</taxon>
        <taxon>Araneomorphae</taxon>
        <taxon>Entelegynae</taxon>
        <taxon>Araneoidea</taxon>
        <taxon>Araneidae</taxon>
        <taxon>Caerostris</taxon>
    </lineage>
</organism>
<feature type="transmembrane region" description="Helical" evidence="6">
    <location>
        <begin position="162"/>
        <end position="187"/>
    </location>
</feature>
<evidence type="ECO:0008006" key="9">
    <source>
        <dbReference type="Google" id="ProtNLM"/>
    </source>
</evidence>
<evidence type="ECO:0000256" key="5">
    <source>
        <dbReference type="ARBA" id="ARBA00023170"/>
    </source>
</evidence>
<dbReference type="GO" id="GO:0038023">
    <property type="term" value="F:signaling receptor activity"/>
    <property type="evidence" value="ECO:0007669"/>
    <property type="project" value="UniProtKB-ARBA"/>
</dbReference>
<evidence type="ECO:0000313" key="8">
    <source>
        <dbReference type="Proteomes" id="UP001054837"/>
    </source>
</evidence>
<dbReference type="GO" id="GO:0051606">
    <property type="term" value="P:detection of stimulus"/>
    <property type="evidence" value="ECO:0007669"/>
    <property type="project" value="UniProtKB-ARBA"/>
</dbReference>
<sequence length="303" mass="34160">MWIVLRSRNAIILVIRDICELSRQLMPKCHLGSKTTKMELLFLVAAVAILLTIQVLFFFYQEWEKNSSLIKVPFMEESSLMNVYVWIAVLSVVFTFNISASTCNLMLLLCYNSYCILYKIMESYGNKLKDELNQGKCSFKQISRYISLFATITRRVKEIDQALGTSAFILYTTTISSLFNSVSVVLADSQSYRTSVANVYVVWTTFTAIVTFLVLTFSGALVYKGGENIKQAMIDCSDIVAKHSPNLKTTLTFSLLVENIKGSNIVVTGWSMFTIQKGFILSVAGLVMTYGVLMYQMDALKTE</sequence>
<keyword evidence="8" id="KW-1185">Reference proteome</keyword>
<dbReference type="Proteomes" id="UP001054837">
    <property type="component" value="Unassembled WGS sequence"/>
</dbReference>
<comment type="subcellular location">
    <subcellularLocation>
        <location evidence="1">Membrane</location>
        <topology evidence="1">Multi-pass membrane protein</topology>
    </subcellularLocation>
</comment>
<proteinExistence type="predicted"/>
<accession>A0AAV4W0T7</accession>
<dbReference type="GO" id="GO:0016020">
    <property type="term" value="C:membrane"/>
    <property type="evidence" value="ECO:0007669"/>
    <property type="project" value="UniProtKB-SubCell"/>
</dbReference>
<evidence type="ECO:0000256" key="4">
    <source>
        <dbReference type="ARBA" id="ARBA00023136"/>
    </source>
</evidence>
<feature type="transmembrane region" description="Helical" evidence="6">
    <location>
        <begin position="83"/>
        <end position="111"/>
    </location>
</feature>
<comment type="caution">
    <text evidence="7">The sequence shown here is derived from an EMBL/GenBank/DDBJ whole genome shotgun (WGS) entry which is preliminary data.</text>
</comment>
<protein>
    <recommendedName>
        <fullName evidence="9">Gustatory receptor</fullName>
    </recommendedName>
</protein>